<evidence type="ECO:0000313" key="1">
    <source>
        <dbReference type="EMBL" id="CAD8063928.1"/>
    </source>
</evidence>
<dbReference type="EMBL" id="CAJJDN010000018">
    <property type="protein sequence ID" value="CAD8063928.1"/>
    <property type="molecule type" value="Genomic_DNA"/>
</dbReference>
<sequence>MIRIQTCQGDQSIDQDNEFINCFEHLQTELSAKRQETKIRIDKNNNEISGQNKNFSITFRDEIFPKEGLVDVQIVENWKIYNVNQGKAGADDCLCFIS</sequence>
<dbReference type="Proteomes" id="UP000692954">
    <property type="component" value="Unassembled WGS sequence"/>
</dbReference>
<evidence type="ECO:0000313" key="2">
    <source>
        <dbReference type="Proteomes" id="UP000692954"/>
    </source>
</evidence>
<comment type="caution">
    <text evidence="1">The sequence shown here is derived from an EMBL/GenBank/DDBJ whole genome shotgun (WGS) entry which is preliminary data.</text>
</comment>
<protein>
    <submittedName>
        <fullName evidence="1">Uncharacterized protein</fullName>
    </submittedName>
</protein>
<dbReference type="AlphaFoldDB" id="A0A8S1L846"/>
<accession>A0A8S1L846</accession>
<dbReference type="OrthoDB" id="301100at2759"/>
<reference evidence="1" key="1">
    <citation type="submission" date="2021-01" db="EMBL/GenBank/DDBJ databases">
        <authorList>
            <consortium name="Genoscope - CEA"/>
            <person name="William W."/>
        </authorList>
    </citation>
    <scope>NUCLEOTIDE SEQUENCE</scope>
</reference>
<name>A0A8S1L846_9CILI</name>
<gene>
    <name evidence="1" type="ORF">PSON_ATCC_30995.1.T0180237</name>
</gene>
<keyword evidence="2" id="KW-1185">Reference proteome</keyword>
<organism evidence="1 2">
    <name type="scientific">Paramecium sonneborni</name>
    <dbReference type="NCBI Taxonomy" id="65129"/>
    <lineage>
        <taxon>Eukaryota</taxon>
        <taxon>Sar</taxon>
        <taxon>Alveolata</taxon>
        <taxon>Ciliophora</taxon>
        <taxon>Intramacronucleata</taxon>
        <taxon>Oligohymenophorea</taxon>
        <taxon>Peniculida</taxon>
        <taxon>Parameciidae</taxon>
        <taxon>Paramecium</taxon>
    </lineage>
</organism>
<proteinExistence type="predicted"/>